<sequence length="369" mass="37841">MSTVSVPPAPTPWRRIMAIGVGLAAIVAVVVLAFSWPSTTAKVQDLPLSISGPAAQVSQVEKALDASAPGSFSFVSADDRGDAVAQIKDRTTYGAVVLGDSPEVLTSSAASTITNQLLTSIAPKLQAQLTQAAHAAGVPATQVVEVKLTDVVPLASTDPRGSGLTAAAFPLTLGGMLGGLAASLLIVGAWRRVAAVSAYVVVAGLALGGILQGWFGVLQGNYFVNAAAITLTLLAISATIVGVTSLVGRIGSLVGPVVFLLIANPISSATQPLQFLPQPWGQVGQWFPPGAGNTLLRDLSYFPDAGTVFPWLVVAGWSALGVALALIGHFRQGIKVDLVQEQLPAAEARHSHPAHSTEPAHDRHPAHVA</sequence>
<keyword evidence="4" id="KW-1185">Reference proteome</keyword>
<protein>
    <submittedName>
        <fullName evidence="3">Membrane protein</fullName>
    </submittedName>
</protein>
<name>A0ABM8GNP5_9MICO</name>
<evidence type="ECO:0000256" key="2">
    <source>
        <dbReference type="SAM" id="Phobius"/>
    </source>
</evidence>
<feature type="transmembrane region" description="Helical" evidence="2">
    <location>
        <begin position="196"/>
        <end position="216"/>
    </location>
</feature>
<accession>A0ABM8GNP5</accession>
<proteinExistence type="predicted"/>
<dbReference type="EMBL" id="AP027732">
    <property type="protein sequence ID" value="BDZ50070.1"/>
    <property type="molecule type" value="Genomic_DNA"/>
</dbReference>
<feature type="transmembrane region" description="Helical" evidence="2">
    <location>
        <begin position="250"/>
        <end position="267"/>
    </location>
</feature>
<evidence type="ECO:0000313" key="4">
    <source>
        <dbReference type="Proteomes" id="UP001321486"/>
    </source>
</evidence>
<feature type="region of interest" description="Disordered" evidence="1">
    <location>
        <begin position="347"/>
        <end position="369"/>
    </location>
</feature>
<feature type="transmembrane region" description="Helical" evidence="2">
    <location>
        <begin position="167"/>
        <end position="189"/>
    </location>
</feature>
<keyword evidence="2" id="KW-0472">Membrane</keyword>
<feature type="transmembrane region" description="Helical" evidence="2">
    <location>
        <begin position="16"/>
        <end position="36"/>
    </location>
</feature>
<keyword evidence="2" id="KW-0812">Transmembrane</keyword>
<evidence type="ECO:0000256" key="1">
    <source>
        <dbReference type="SAM" id="MobiDB-lite"/>
    </source>
</evidence>
<feature type="transmembrane region" description="Helical" evidence="2">
    <location>
        <begin position="308"/>
        <end position="327"/>
    </location>
</feature>
<dbReference type="RefSeq" id="WP_286343186.1">
    <property type="nucleotide sequence ID" value="NZ_AP027732.1"/>
</dbReference>
<gene>
    <name evidence="3" type="ORF">GCM10025867_23110</name>
</gene>
<reference evidence="4" key="1">
    <citation type="journal article" date="2019" name="Int. J. Syst. Evol. Microbiol.">
        <title>The Global Catalogue of Microorganisms (GCM) 10K type strain sequencing project: providing services to taxonomists for standard genome sequencing and annotation.</title>
        <authorList>
            <consortium name="The Broad Institute Genomics Platform"/>
            <consortium name="The Broad Institute Genome Sequencing Center for Infectious Disease"/>
            <person name="Wu L."/>
            <person name="Ma J."/>
        </authorList>
    </citation>
    <scope>NUCLEOTIDE SEQUENCE [LARGE SCALE GENOMIC DNA]</scope>
    <source>
        <strain evidence="4">NBRC 108728</strain>
    </source>
</reference>
<feature type="compositionally biased region" description="Basic and acidic residues" evidence="1">
    <location>
        <begin position="358"/>
        <end position="369"/>
    </location>
</feature>
<evidence type="ECO:0000313" key="3">
    <source>
        <dbReference type="EMBL" id="BDZ50070.1"/>
    </source>
</evidence>
<keyword evidence="2" id="KW-1133">Transmembrane helix</keyword>
<organism evidence="3 4">
    <name type="scientific">Frondihabitans sucicola</name>
    <dbReference type="NCBI Taxonomy" id="1268041"/>
    <lineage>
        <taxon>Bacteria</taxon>
        <taxon>Bacillati</taxon>
        <taxon>Actinomycetota</taxon>
        <taxon>Actinomycetes</taxon>
        <taxon>Micrococcales</taxon>
        <taxon>Microbacteriaceae</taxon>
        <taxon>Frondihabitans</taxon>
    </lineage>
</organism>
<dbReference type="Proteomes" id="UP001321486">
    <property type="component" value="Chromosome"/>
</dbReference>
<feature type="transmembrane region" description="Helical" evidence="2">
    <location>
        <begin position="222"/>
        <end position="243"/>
    </location>
</feature>